<sequence length="112" mass="12940">ICYFPDGKQMISGSRDKTIRRWDLRKGKEMEKDREVYENVEAVEVSRDGRWVVIAGHTTNGIKVNEVETGIVRTFQGDWIYCIDISRDSTLLASGSFDYKVQVWNLYTGELV</sequence>
<feature type="repeat" description="WD" evidence="3">
    <location>
        <begin position="80"/>
        <end position="112"/>
    </location>
</feature>
<dbReference type="Pfam" id="PF00400">
    <property type="entry name" value="WD40"/>
    <property type="match status" value="2"/>
</dbReference>
<dbReference type="PANTHER" id="PTHR22847:SF637">
    <property type="entry name" value="WD REPEAT DOMAIN 5B"/>
    <property type="match status" value="1"/>
</dbReference>
<dbReference type="STRING" id="930992.A0A0D0ATM1"/>
<dbReference type="OrthoDB" id="2689661at2759"/>
<dbReference type="GO" id="GO:1990234">
    <property type="term" value="C:transferase complex"/>
    <property type="evidence" value="ECO:0007669"/>
    <property type="project" value="UniProtKB-ARBA"/>
</dbReference>
<dbReference type="SMART" id="SM00320">
    <property type="entry name" value="WD40"/>
    <property type="match status" value="1"/>
</dbReference>
<evidence type="ECO:0000256" key="3">
    <source>
        <dbReference type="PROSITE-ProRule" id="PRU00221"/>
    </source>
</evidence>
<feature type="non-terminal residue" evidence="4">
    <location>
        <position position="1"/>
    </location>
</feature>
<reference evidence="4 5" key="1">
    <citation type="submission" date="2014-04" db="EMBL/GenBank/DDBJ databases">
        <authorList>
            <consortium name="DOE Joint Genome Institute"/>
            <person name="Kuo A."/>
            <person name="Ruytinx J."/>
            <person name="Rineau F."/>
            <person name="Colpaert J."/>
            <person name="Kohler A."/>
            <person name="Nagy L.G."/>
            <person name="Floudas D."/>
            <person name="Copeland A."/>
            <person name="Barry K.W."/>
            <person name="Cichocki N."/>
            <person name="Veneault-Fourrey C."/>
            <person name="LaButti K."/>
            <person name="Lindquist E.A."/>
            <person name="Lipzen A."/>
            <person name="Lundell T."/>
            <person name="Morin E."/>
            <person name="Murat C."/>
            <person name="Sun H."/>
            <person name="Tunlid A."/>
            <person name="Henrissat B."/>
            <person name="Grigoriev I.V."/>
            <person name="Hibbett D.S."/>
            <person name="Martin F."/>
            <person name="Nordberg H.P."/>
            <person name="Cantor M.N."/>
            <person name="Hua S.X."/>
        </authorList>
    </citation>
    <scope>NUCLEOTIDE SEQUENCE [LARGE SCALE GENOMIC DNA]</scope>
    <source>
        <strain evidence="4 5">UH-Slu-Lm8-n1</strain>
    </source>
</reference>
<dbReference type="PROSITE" id="PS50294">
    <property type="entry name" value="WD_REPEATS_REGION"/>
    <property type="match status" value="2"/>
</dbReference>
<dbReference type="AlphaFoldDB" id="A0A0D0ATM1"/>
<dbReference type="Proteomes" id="UP000054485">
    <property type="component" value="Unassembled WGS sequence"/>
</dbReference>
<dbReference type="InterPro" id="IPR019775">
    <property type="entry name" value="WD40_repeat_CS"/>
</dbReference>
<dbReference type="PANTHER" id="PTHR22847">
    <property type="entry name" value="WD40 REPEAT PROTEIN"/>
    <property type="match status" value="1"/>
</dbReference>
<dbReference type="PROSITE" id="PS00678">
    <property type="entry name" value="WD_REPEATS_1"/>
    <property type="match status" value="1"/>
</dbReference>
<evidence type="ECO:0000313" key="5">
    <source>
        <dbReference type="Proteomes" id="UP000054485"/>
    </source>
</evidence>
<dbReference type="PROSITE" id="PS50082">
    <property type="entry name" value="WD_REPEATS_2"/>
    <property type="match status" value="2"/>
</dbReference>
<reference evidence="5" key="2">
    <citation type="submission" date="2015-01" db="EMBL/GenBank/DDBJ databases">
        <title>Evolutionary Origins and Diversification of the Mycorrhizal Mutualists.</title>
        <authorList>
            <consortium name="DOE Joint Genome Institute"/>
            <consortium name="Mycorrhizal Genomics Consortium"/>
            <person name="Kohler A."/>
            <person name="Kuo A."/>
            <person name="Nagy L.G."/>
            <person name="Floudas D."/>
            <person name="Copeland A."/>
            <person name="Barry K.W."/>
            <person name="Cichocki N."/>
            <person name="Veneault-Fourrey C."/>
            <person name="LaButti K."/>
            <person name="Lindquist E.A."/>
            <person name="Lipzen A."/>
            <person name="Lundell T."/>
            <person name="Morin E."/>
            <person name="Murat C."/>
            <person name="Riley R."/>
            <person name="Ohm R."/>
            <person name="Sun H."/>
            <person name="Tunlid A."/>
            <person name="Henrissat B."/>
            <person name="Grigoriev I.V."/>
            <person name="Hibbett D.S."/>
            <person name="Martin F."/>
        </authorList>
    </citation>
    <scope>NUCLEOTIDE SEQUENCE [LARGE SCALE GENOMIC DNA]</scope>
    <source>
        <strain evidence="5">UH-Slu-Lm8-n1</strain>
    </source>
</reference>
<dbReference type="SUPFAM" id="SSF50998">
    <property type="entry name" value="Quinoprotein alcohol dehydrogenase-like"/>
    <property type="match status" value="1"/>
</dbReference>
<keyword evidence="1 3" id="KW-0853">WD repeat</keyword>
<keyword evidence="5" id="KW-1185">Reference proteome</keyword>
<dbReference type="HOGENOM" id="CLU_000288_57_30_1"/>
<protein>
    <submittedName>
        <fullName evidence="4">Uncharacterized protein</fullName>
    </submittedName>
</protein>
<dbReference type="InterPro" id="IPR015943">
    <property type="entry name" value="WD40/YVTN_repeat-like_dom_sf"/>
</dbReference>
<feature type="non-terminal residue" evidence="4">
    <location>
        <position position="112"/>
    </location>
</feature>
<dbReference type="Gene3D" id="2.130.10.10">
    <property type="entry name" value="YVTN repeat-like/Quinoprotein amine dehydrogenase"/>
    <property type="match status" value="1"/>
</dbReference>
<keyword evidence="2" id="KW-0677">Repeat</keyword>
<organism evidence="4 5">
    <name type="scientific">Suillus luteus UH-Slu-Lm8-n1</name>
    <dbReference type="NCBI Taxonomy" id="930992"/>
    <lineage>
        <taxon>Eukaryota</taxon>
        <taxon>Fungi</taxon>
        <taxon>Dikarya</taxon>
        <taxon>Basidiomycota</taxon>
        <taxon>Agaricomycotina</taxon>
        <taxon>Agaricomycetes</taxon>
        <taxon>Agaricomycetidae</taxon>
        <taxon>Boletales</taxon>
        <taxon>Suillineae</taxon>
        <taxon>Suillaceae</taxon>
        <taxon>Suillus</taxon>
    </lineage>
</organism>
<evidence type="ECO:0000256" key="1">
    <source>
        <dbReference type="ARBA" id="ARBA00022574"/>
    </source>
</evidence>
<dbReference type="EMBL" id="KN835440">
    <property type="protein sequence ID" value="KIK37617.1"/>
    <property type="molecule type" value="Genomic_DNA"/>
</dbReference>
<evidence type="ECO:0000313" key="4">
    <source>
        <dbReference type="EMBL" id="KIK37617.1"/>
    </source>
</evidence>
<gene>
    <name evidence="4" type="ORF">CY34DRAFT_61921</name>
</gene>
<feature type="repeat" description="WD" evidence="3">
    <location>
        <begin position="1"/>
        <end position="32"/>
    </location>
</feature>
<dbReference type="InterPro" id="IPR001680">
    <property type="entry name" value="WD40_rpt"/>
</dbReference>
<proteinExistence type="predicted"/>
<dbReference type="InParanoid" id="A0A0D0ATM1"/>
<accession>A0A0D0ATM1</accession>
<evidence type="ECO:0000256" key="2">
    <source>
        <dbReference type="ARBA" id="ARBA00022737"/>
    </source>
</evidence>
<dbReference type="InterPro" id="IPR011047">
    <property type="entry name" value="Quinoprotein_ADH-like_sf"/>
</dbReference>
<name>A0A0D0ATM1_9AGAM</name>